<evidence type="ECO:0000256" key="1">
    <source>
        <dbReference type="SAM" id="MobiDB-lite"/>
    </source>
</evidence>
<feature type="compositionally biased region" description="Basic and acidic residues" evidence="1">
    <location>
        <begin position="60"/>
        <end position="79"/>
    </location>
</feature>
<dbReference type="Proteomes" id="UP000285326">
    <property type="component" value="Unassembled WGS sequence"/>
</dbReference>
<evidence type="ECO:0000313" key="3">
    <source>
        <dbReference type="Proteomes" id="UP000285326"/>
    </source>
</evidence>
<feature type="region of interest" description="Disordered" evidence="1">
    <location>
        <begin position="1"/>
        <end position="26"/>
    </location>
</feature>
<name>A0A420IPM5_9PEZI</name>
<proteinExistence type="predicted"/>
<sequence>MSSMTQSPSRDPIQTLQPQFSSNFSSWRPTNRFSYGRIHSERRLRVENKLHSSLNRKRSHTEAWGDISKHSGDLNPTYKRDLGGIRRSTAITGYGTTKAAKIFGEFAEKQLEQEQAKRMMRADVKSDSSNTSPMNGFQKQDPTIDSSPDIDDEAPRKLARLNSKSLIEPCVDEFSLHLGVGWSKLSDSDPDLQAAARGWARFIEKHFSITNVEVRLWSKGLACYLVQATEGFYLFGDDLKHGRLVGLDLETALTNIKGPVPIFKGELLENNLSDGVKPGIAHSNPAGSQLDMKMDLA</sequence>
<organism evidence="2 3">
    <name type="scientific">Golovinomyces cichoracearum</name>
    <dbReference type="NCBI Taxonomy" id="62708"/>
    <lineage>
        <taxon>Eukaryota</taxon>
        <taxon>Fungi</taxon>
        <taxon>Dikarya</taxon>
        <taxon>Ascomycota</taxon>
        <taxon>Pezizomycotina</taxon>
        <taxon>Leotiomycetes</taxon>
        <taxon>Erysiphales</taxon>
        <taxon>Erysiphaceae</taxon>
        <taxon>Golovinomyces</taxon>
    </lineage>
</organism>
<protein>
    <submittedName>
        <fullName evidence="2">Uncharacterized protein</fullName>
    </submittedName>
</protein>
<gene>
    <name evidence="2" type="ORF">GcM1_226021</name>
</gene>
<feature type="region of interest" description="Disordered" evidence="1">
    <location>
        <begin position="52"/>
        <end position="79"/>
    </location>
</feature>
<dbReference type="EMBL" id="MCBS01022674">
    <property type="protein sequence ID" value="RKF76506.1"/>
    <property type="molecule type" value="Genomic_DNA"/>
</dbReference>
<comment type="caution">
    <text evidence="2">The sequence shown here is derived from an EMBL/GenBank/DDBJ whole genome shotgun (WGS) entry which is preliminary data.</text>
</comment>
<evidence type="ECO:0000313" key="2">
    <source>
        <dbReference type="EMBL" id="RKF76506.1"/>
    </source>
</evidence>
<feature type="compositionally biased region" description="Polar residues" evidence="1">
    <location>
        <begin position="127"/>
        <end position="140"/>
    </location>
</feature>
<feature type="region of interest" description="Disordered" evidence="1">
    <location>
        <begin position="121"/>
        <end position="152"/>
    </location>
</feature>
<accession>A0A420IPM5</accession>
<reference evidence="2 3" key="1">
    <citation type="journal article" date="2018" name="BMC Genomics">
        <title>Comparative genome analyses reveal sequence features reflecting distinct modes of host-adaptation between dicot and monocot powdery mildew.</title>
        <authorList>
            <person name="Wu Y."/>
            <person name="Ma X."/>
            <person name="Pan Z."/>
            <person name="Kale S.D."/>
            <person name="Song Y."/>
            <person name="King H."/>
            <person name="Zhang Q."/>
            <person name="Presley C."/>
            <person name="Deng X."/>
            <person name="Wei C.I."/>
            <person name="Xiao S."/>
        </authorList>
    </citation>
    <scope>NUCLEOTIDE SEQUENCE [LARGE SCALE GENOMIC DNA]</scope>
    <source>
        <strain evidence="2">UMSG1</strain>
    </source>
</reference>
<dbReference type="AlphaFoldDB" id="A0A420IPM5"/>